<evidence type="ECO:0008006" key="4">
    <source>
        <dbReference type="Google" id="ProtNLM"/>
    </source>
</evidence>
<protein>
    <recommendedName>
        <fullName evidence="4">Lipoprotein</fullName>
    </recommendedName>
</protein>
<feature type="chain" id="PRO_5012074181" description="Lipoprotein" evidence="1">
    <location>
        <begin position="35"/>
        <end position="162"/>
    </location>
</feature>
<dbReference type="AlphaFoldDB" id="A0A1R4HKY3"/>
<reference evidence="3" key="1">
    <citation type="submission" date="2017-02" db="EMBL/GenBank/DDBJ databases">
        <authorList>
            <person name="Daims H."/>
        </authorList>
    </citation>
    <scope>NUCLEOTIDE SEQUENCE [LARGE SCALE GENOMIC DNA]</scope>
</reference>
<evidence type="ECO:0000313" key="2">
    <source>
        <dbReference type="EMBL" id="SJM96550.1"/>
    </source>
</evidence>
<dbReference type="EMBL" id="FUKI01000173">
    <property type="protein sequence ID" value="SJM96550.1"/>
    <property type="molecule type" value="Genomic_DNA"/>
</dbReference>
<organism evidence="2 3">
    <name type="scientific">Crenothrix polyspora</name>
    <dbReference type="NCBI Taxonomy" id="360316"/>
    <lineage>
        <taxon>Bacteria</taxon>
        <taxon>Pseudomonadati</taxon>
        <taxon>Pseudomonadota</taxon>
        <taxon>Gammaproteobacteria</taxon>
        <taxon>Methylococcales</taxon>
        <taxon>Crenotrichaceae</taxon>
        <taxon>Crenothrix</taxon>
    </lineage>
</organism>
<keyword evidence="1" id="KW-0732">Signal</keyword>
<proteinExistence type="predicted"/>
<evidence type="ECO:0000256" key="1">
    <source>
        <dbReference type="SAM" id="SignalP"/>
    </source>
</evidence>
<evidence type="ECO:0000313" key="3">
    <source>
        <dbReference type="Proteomes" id="UP000195667"/>
    </source>
</evidence>
<name>A0A1R4HKY3_9GAMM</name>
<keyword evidence="3" id="KW-1185">Reference proteome</keyword>
<dbReference type="PROSITE" id="PS51257">
    <property type="entry name" value="PROKAR_LIPOPROTEIN"/>
    <property type="match status" value="1"/>
</dbReference>
<dbReference type="RefSeq" id="WP_087145363.1">
    <property type="nucleotide sequence ID" value="NZ_FUKI01000173.1"/>
</dbReference>
<gene>
    <name evidence="2" type="ORF">CRENPOLYSF1_920011</name>
</gene>
<dbReference type="Proteomes" id="UP000195667">
    <property type="component" value="Unassembled WGS sequence"/>
</dbReference>
<dbReference type="OrthoDB" id="5564270at2"/>
<accession>A0A1R4HKY3</accession>
<feature type="signal peptide" evidence="1">
    <location>
        <begin position="1"/>
        <end position="34"/>
    </location>
</feature>
<sequence>MKHDKQAIKKQSANLALALCITSALVGCSSINSASNAVQGKLIKPVPDAGFIADPTRQSKLDYLPFQKVWIDPKFNSDSYSEIVIAPVNTQYMQQMDWLSKMSAASWFGDVQKDIKALADYFQSTVANEFKSDPNHRFTVLDSPAQHKAALSLEMALIEVNP</sequence>